<evidence type="ECO:0000313" key="1">
    <source>
        <dbReference type="EMBL" id="MFH6982659.1"/>
    </source>
</evidence>
<dbReference type="PROSITE" id="PS51257">
    <property type="entry name" value="PROKAR_LIPOPROTEIN"/>
    <property type="match status" value="1"/>
</dbReference>
<gene>
    <name evidence="1" type="ORF">ACHKAR_04370</name>
</gene>
<keyword evidence="2" id="KW-1185">Reference proteome</keyword>
<name>A0ABW7N7G8_9BACT</name>
<protein>
    <recommendedName>
        <fullName evidence="3">TraB/GumN family protein</fullName>
    </recommendedName>
</protein>
<dbReference type="EMBL" id="JBIPKE010000012">
    <property type="protein sequence ID" value="MFH6982659.1"/>
    <property type="molecule type" value="Genomic_DNA"/>
</dbReference>
<accession>A0ABW7N7G8</accession>
<proteinExistence type="predicted"/>
<evidence type="ECO:0000313" key="2">
    <source>
        <dbReference type="Proteomes" id="UP001610063"/>
    </source>
</evidence>
<organism evidence="1 2">
    <name type="scientific">Marinoscillum luteum</name>
    <dbReference type="NCBI Taxonomy" id="861051"/>
    <lineage>
        <taxon>Bacteria</taxon>
        <taxon>Pseudomonadati</taxon>
        <taxon>Bacteroidota</taxon>
        <taxon>Cytophagia</taxon>
        <taxon>Cytophagales</taxon>
        <taxon>Reichenbachiellaceae</taxon>
        <taxon>Marinoscillum</taxon>
    </lineage>
</organism>
<comment type="caution">
    <text evidence="1">The sequence shown here is derived from an EMBL/GenBank/DDBJ whole genome shotgun (WGS) entry which is preliminary data.</text>
</comment>
<sequence>MNRTIITFLTLAILSCKTKETTEIIVIGTLHQPEANFNSEILFKILEEVKPDFILLELDSNKFTADFRLKEAKENELLASKKYQEYYPDTQLRPYEFEDRNQYRIDKGMRPTDGLTLRLVDSLYHVGLLTTAETEIFKTYKETLEPLKILAAKSPENFNNPTTDSLCERRQYYQYEMIPKITNVRDEFDSRFLIKPNGERISYRDGYQLWADFWDLRNQTMAKNIMVISEQSEGKKIVVLCGFMHRYYILSELKQLTQGTDITLNEYYEL</sequence>
<dbReference type="RefSeq" id="WP_395416337.1">
    <property type="nucleotide sequence ID" value="NZ_JBIPKE010000012.1"/>
</dbReference>
<evidence type="ECO:0008006" key="3">
    <source>
        <dbReference type="Google" id="ProtNLM"/>
    </source>
</evidence>
<reference evidence="1 2" key="1">
    <citation type="journal article" date="2013" name="Int. J. Syst. Evol. Microbiol.">
        <title>Marinoscillum luteum sp. nov., isolated from marine sediment.</title>
        <authorList>
            <person name="Cha I.T."/>
            <person name="Park S.J."/>
            <person name="Kim S.J."/>
            <person name="Kim J.G."/>
            <person name="Jung M.Y."/>
            <person name="Shin K.S."/>
            <person name="Kwon K.K."/>
            <person name="Yang S.H."/>
            <person name="Seo Y.S."/>
            <person name="Rhee S.K."/>
        </authorList>
    </citation>
    <scope>NUCLEOTIDE SEQUENCE [LARGE SCALE GENOMIC DNA]</scope>
    <source>
        <strain evidence="1 2">KCTC 23939</strain>
    </source>
</reference>
<dbReference type="Proteomes" id="UP001610063">
    <property type="component" value="Unassembled WGS sequence"/>
</dbReference>